<dbReference type="Proteomes" id="UP000199470">
    <property type="component" value="Unassembled WGS sequence"/>
</dbReference>
<sequence>MSRLGIDIDTGLIYEGREGPTHPVWPTPPVCNATLIEEPGDLQRIPQSFFHHPFGWIFLETSFDFSARIRRGKLYQNFGNVNRETVQVEAHPAMHSDQIKAANNGWRVPKNLTVYCECTDLLSRRNSGEGLRMVLGQVDAASTWKIVQVERSIGSDIILTLRSESALGVLPELDTSRIDLANFGGVKSAYDRALDAAYRELPTSVVDQCRNAAVMFVSRWMQGIVNAESPTEQDLGAWIKAIRTHFGEHEKLAFRSALEIINKLHPRGKDNERHKMSLRTVDEDDAALAVHALGFILREIGWARH</sequence>
<gene>
    <name evidence="1" type="ORF">SAMN02982985_04257</name>
</gene>
<evidence type="ECO:0000313" key="2">
    <source>
        <dbReference type="Proteomes" id="UP000199470"/>
    </source>
</evidence>
<dbReference type="EMBL" id="FOTW01000021">
    <property type="protein sequence ID" value="SFM48691.1"/>
    <property type="molecule type" value="Genomic_DNA"/>
</dbReference>
<name>A0A1I4R8V1_9BURK</name>
<dbReference type="AlphaFoldDB" id="A0A1I4R8V1"/>
<evidence type="ECO:0000313" key="1">
    <source>
        <dbReference type="EMBL" id="SFM48691.1"/>
    </source>
</evidence>
<accession>A0A1I4R8V1</accession>
<protein>
    <submittedName>
        <fullName evidence="1">Uncharacterized protein</fullName>
    </submittedName>
</protein>
<proteinExistence type="predicted"/>
<reference evidence="1 2" key="1">
    <citation type="submission" date="2016-10" db="EMBL/GenBank/DDBJ databases">
        <authorList>
            <person name="de Groot N.N."/>
        </authorList>
    </citation>
    <scope>NUCLEOTIDE SEQUENCE [LARGE SCALE GENOMIC DNA]</scope>
    <source>
        <strain evidence="1 2">ATCC 43154</strain>
    </source>
</reference>
<keyword evidence="2" id="KW-1185">Reference proteome</keyword>
<dbReference type="OrthoDB" id="6388119at2"/>
<organism evidence="1 2">
    <name type="scientific">Rugamonas rubra</name>
    <dbReference type="NCBI Taxonomy" id="758825"/>
    <lineage>
        <taxon>Bacteria</taxon>
        <taxon>Pseudomonadati</taxon>
        <taxon>Pseudomonadota</taxon>
        <taxon>Betaproteobacteria</taxon>
        <taxon>Burkholderiales</taxon>
        <taxon>Oxalobacteraceae</taxon>
        <taxon>Telluria group</taxon>
        <taxon>Rugamonas</taxon>
    </lineage>
</organism>